<sequence length="171" mass="19875">MHTFFCMFDSKRKLTIWKSRTCYEIGMLLNEKKQFLESEIVSRQAMTLSKQIVTEVDNGEHGDERDSLLEHWVASQMLVAVVIASPSIQKYEEALGLLKHVRDWVVLRDATDEIRKKYQQPITTLTEKIIRAFIRHQKDKNTQTTQKNTHNNTTSNSDKNSSNDNSFLTPD</sequence>
<dbReference type="Proteomes" id="UP000023152">
    <property type="component" value="Unassembled WGS sequence"/>
</dbReference>
<keyword evidence="3" id="KW-1185">Reference proteome</keyword>
<reference evidence="2 3" key="1">
    <citation type="journal article" date="2013" name="Curr. Biol.">
        <title>The Genome of the Foraminiferan Reticulomyxa filosa.</title>
        <authorList>
            <person name="Glockner G."/>
            <person name="Hulsmann N."/>
            <person name="Schleicher M."/>
            <person name="Noegel A.A."/>
            <person name="Eichinger L."/>
            <person name="Gallinger C."/>
            <person name="Pawlowski J."/>
            <person name="Sierra R."/>
            <person name="Euteneuer U."/>
            <person name="Pillet L."/>
            <person name="Moustafa A."/>
            <person name="Platzer M."/>
            <person name="Groth M."/>
            <person name="Szafranski K."/>
            <person name="Schliwa M."/>
        </authorList>
    </citation>
    <scope>NUCLEOTIDE SEQUENCE [LARGE SCALE GENOMIC DNA]</scope>
</reference>
<organism evidence="2 3">
    <name type="scientific">Reticulomyxa filosa</name>
    <dbReference type="NCBI Taxonomy" id="46433"/>
    <lineage>
        <taxon>Eukaryota</taxon>
        <taxon>Sar</taxon>
        <taxon>Rhizaria</taxon>
        <taxon>Retaria</taxon>
        <taxon>Foraminifera</taxon>
        <taxon>Monothalamids</taxon>
        <taxon>Reticulomyxidae</taxon>
        <taxon>Reticulomyxa</taxon>
    </lineage>
</organism>
<proteinExistence type="predicted"/>
<gene>
    <name evidence="2" type="ORF">RFI_20722</name>
</gene>
<protein>
    <submittedName>
        <fullName evidence="2">Uncharacterized protein</fullName>
    </submittedName>
</protein>
<feature type="compositionally biased region" description="Low complexity" evidence="1">
    <location>
        <begin position="142"/>
        <end position="171"/>
    </location>
</feature>
<evidence type="ECO:0000313" key="2">
    <source>
        <dbReference type="EMBL" id="ETO16616.1"/>
    </source>
</evidence>
<accession>X6MSE9</accession>
<dbReference type="AlphaFoldDB" id="X6MSE9"/>
<name>X6MSE9_RETFI</name>
<dbReference type="EMBL" id="ASPP01018042">
    <property type="protein sequence ID" value="ETO16616.1"/>
    <property type="molecule type" value="Genomic_DNA"/>
</dbReference>
<comment type="caution">
    <text evidence="2">The sequence shown here is derived from an EMBL/GenBank/DDBJ whole genome shotgun (WGS) entry which is preliminary data.</text>
</comment>
<evidence type="ECO:0000313" key="3">
    <source>
        <dbReference type="Proteomes" id="UP000023152"/>
    </source>
</evidence>
<evidence type="ECO:0000256" key="1">
    <source>
        <dbReference type="SAM" id="MobiDB-lite"/>
    </source>
</evidence>
<feature type="region of interest" description="Disordered" evidence="1">
    <location>
        <begin position="136"/>
        <end position="171"/>
    </location>
</feature>